<sequence length="55" mass="5944">MAVPAPCAGARVARWPTVRGETAEDRVKLITVHEILKRIAADSWNCSVGPTSFHA</sequence>
<accession>Q5N9R2</accession>
<reference evidence="1" key="1">
    <citation type="journal article" date="2002" name="Nature">
        <title>The genome sequence and structure of rice chromosome 1.</title>
        <authorList>
            <person name="Sasaki T."/>
            <person name="Matsumoto T."/>
            <person name="Yamamoto K."/>
            <person name="Sakata K."/>
            <person name="Baba T."/>
            <person name="Katayose Y."/>
            <person name="Wu J."/>
            <person name="Niimura Y."/>
            <person name="Cheng Z."/>
            <person name="Nagamura Y."/>
            <person name="Antonio B.A."/>
            <person name="Kanamori H."/>
            <person name="Hosokawa S."/>
            <person name="Masukawa M."/>
            <person name="Arikawa K."/>
            <person name="Chiden Y."/>
            <person name="Hayashi M."/>
            <person name="Okamoto M."/>
            <person name="Ando T."/>
            <person name="Aoki H."/>
            <person name="Arita K."/>
            <person name="Hamada M."/>
            <person name="Harada C."/>
            <person name="Hijishita S."/>
            <person name="Honda M."/>
            <person name="Ichikawa Y."/>
            <person name="Idonuma A."/>
            <person name="Iijima M."/>
            <person name="Ikeda M."/>
            <person name="Ikeno M."/>
            <person name="Itoh S."/>
            <person name="Itoh T."/>
            <person name="Itoh Y."/>
            <person name="Itoh Y."/>
            <person name="Iwabuchi A."/>
            <person name="Kamiya K."/>
            <person name="Karasawa W."/>
            <person name="Katagiri S."/>
            <person name="Kikuta A."/>
            <person name="Kobayashi N."/>
            <person name="Kono I."/>
            <person name="Machita K."/>
            <person name="Maehara T."/>
            <person name="Mizuno H."/>
            <person name="Mizubayashi T."/>
            <person name="Mukai Y."/>
            <person name="Nagasaki H."/>
            <person name="Nakashima M."/>
            <person name="Nakama Y."/>
            <person name="Nakamichi Y."/>
            <person name="Nakamura M."/>
            <person name="Namiki N."/>
            <person name="Negishi M."/>
            <person name="Ohta I."/>
            <person name="Ono N."/>
            <person name="Saji S."/>
            <person name="Sakai K."/>
            <person name="Shibata M."/>
            <person name="Shimokawa T."/>
            <person name="Shomura A."/>
            <person name="Song J."/>
            <person name="Takazaki Y."/>
            <person name="Terasawa K."/>
            <person name="Tsuji K."/>
            <person name="Waki K."/>
            <person name="Yamagata H."/>
            <person name="Yamane H."/>
            <person name="Yoshiki S."/>
            <person name="Yoshihara R."/>
            <person name="Yukawa K."/>
            <person name="Zhong H."/>
            <person name="Iwama H."/>
            <person name="Endo T."/>
            <person name="Ito H."/>
            <person name="Hahn J.H."/>
            <person name="Kim H.I."/>
            <person name="Eun M.Y."/>
            <person name="Yano M."/>
            <person name="Jiang J."/>
            <person name="Gojobori T."/>
        </authorList>
    </citation>
    <scope>NUCLEOTIDE SEQUENCE [LARGE SCALE GENOMIC DNA]</scope>
</reference>
<dbReference type="EMBL" id="AP003245">
    <property type="protein sequence ID" value="BAD81790.1"/>
    <property type="molecule type" value="Genomic_DNA"/>
</dbReference>
<dbReference type="AlphaFoldDB" id="Q5N9R2"/>
<protein>
    <submittedName>
        <fullName evidence="1">Uncharacterized protein</fullName>
    </submittedName>
</protein>
<organism evidence="1">
    <name type="scientific">Oryza sativa subsp. japonica</name>
    <name type="common">Rice</name>
    <dbReference type="NCBI Taxonomy" id="39947"/>
    <lineage>
        <taxon>Eukaryota</taxon>
        <taxon>Viridiplantae</taxon>
        <taxon>Streptophyta</taxon>
        <taxon>Embryophyta</taxon>
        <taxon>Tracheophyta</taxon>
        <taxon>Spermatophyta</taxon>
        <taxon>Magnoliopsida</taxon>
        <taxon>Liliopsida</taxon>
        <taxon>Poales</taxon>
        <taxon>Poaceae</taxon>
        <taxon>BOP clade</taxon>
        <taxon>Oryzoideae</taxon>
        <taxon>Oryzeae</taxon>
        <taxon>Oryzinae</taxon>
        <taxon>Oryza</taxon>
        <taxon>Oryza sativa</taxon>
    </lineage>
</organism>
<dbReference type="Proteomes" id="UP000817658">
    <property type="component" value="Chromosome 1"/>
</dbReference>
<gene>
    <name evidence="1" type="primary">P0421H07.18</name>
</gene>
<name>Q5N9R2_ORYSJ</name>
<evidence type="ECO:0000313" key="1">
    <source>
        <dbReference type="EMBL" id="BAD81790.1"/>
    </source>
</evidence>
<proteinExistence type="predicted"/>